<dbReference type="AlphaFoldDB" id="A0A4Y2BMA3"/>
<comment type="cofactor">
    <cofactor evidence="1">
        <name>Zn(2+)</name>
        <dbReference type="ChEBI" id="CHEBI:29105"/>
    </cofactor>
</comment>
<dbReference type="GO" id="GO:0009165">
    <property type="term" value="P:nucleotide biosynthetic process"/>
    <property type="evidence" value="ECO:0007669"/>
    <property type="project" value="UniProtKB-KW"/>
</dbReference>
<feature type="domain" description="CMP/dCMP-type deaminase" evidence="13">
    <location>
        <begin position="61"/>
        <end position="199"/>
    </location>
</feature>
<evidence type="ECO:0000256" key="5">
    <source>
        <dbReference type="ARBA" id="ARBA00022801"/>
    </source>
</evidence>
<evidence type="ECO:0000259" key="13">
    <source>
        <dbReference type="PROSITE" id="PS51747"/>
    </source>
</evidence>
<sequence length="232" mass="25924">MTTPQASFQSDCEEDINPGSVASASDKSDQCSSQNFSVQQQDLSPEICKQASEIPNKSYLPWHDYFMSLCYLTAARSKDPNTKVGACIVDKENRVVSLGYNGMPRGIKDDDLPWGKVAAHSYETKYPYVCHAEMNAILNERHATLDDCSIYVSKFPCCECAKLIIQAGIKKVVFSELKPEPWEEQVPTRKMFSLAGVTCRVKSRHHFFFLDSTLTGCAPHPLGIPRNSWACL</sequence>
<keyword evidence="4" id="KW-0545">Nucleotide biosynthesis</keyword>
<dbReference type="PANTHER" id="PTHR11086:SF18">
    <property type="entry name" value="DEOXYCYTIDYLATE DEAMINASE"/>
    <property type="match status" value="1"/>
</dbReference>
<evidence type="ECO:0000256" key="8">
    <source>
        <dbReference type="ARBA" id="ARBA00038938"/>
    </source>
</evidence>
<feature type="region of interest" description="Disordered" evidence="12">
    <location>
        <begin position="1"/>
        <end position="38"/>
    </location>
</feature>
<dbReference type="InterPro" id="IPR016192">
    <property type="entry name" value="APOBEC/CMP_deaminase_Zn-bd"/>
</dbReference>
<dbReference type="EC" id="3.5.4.12" evidence="8"/>
<evidence type="ECO:0000313" key="15">
    <source>
        <dbReference type="Proteomes" id="UP000499080"/>
    </source>
</evidence>
<keyword evidence="5" id="KW-0378">Hydrolase</keyword>
<evidence type="ECO:0000313" key="14">
    <source>
        <dbReference type="EMBL" id="GBL92535.1"/>
    </source>
</evidence>
<dbReference type="InterPro" id="IPR015517">
    <property type="entry name" value="dCMP_deaminase-rel"/>
</dbReference>
<dbReference type="CDD" id="cd01286">
    <property type="entry name" value="deoxycytidylate_deaminase"/>
    <property type="match status" value="1"/>
</dbReference>
<evidence type="ECO:0000256" key="2">
    <source>
        <dbReference type="ARBA" id="ARBA00006576"/>
    </source>
</evidence>
<dbReference type="PANTHER" id="PTHR11086">
    <property type="entry name" value="DEOXYCYTIDYLATE DEAMINASE-RELATED"/>
    <property type="match status" value="1"/>
</dbReference>
<keyword evidence="6" id="KW-0862">Zinc</keyword>
<dbReference type="InterPro" id="IPR016193">
    <property type="entry name" value="Cytidine_deaminase-like"/>
</dbReference>
<keyword evidence="15" id="KW-1185">Reference proteome</keyword>
<evidence type="ECO:0000256" key="9">
    <source>
        <dbReference type="ARBA" id="ARBA00041763"/>
    </source>
</evidence>
<dbReference type="GO" id="GO:0004132">
    <property type="term" value="F:dCMP deaminase activity"/>
    <property type="evidence" value="ECO:0007669"/>
    <property type="project" value="UniProtKB-EC"/>
</dbReference>
<reference evidence="14 15" key="1">
    <citation type="journal article" date="2019" name="Sci. Rep.">
        <title>Orb-weaving spider Araneus ventricosus genome elucidates the spidroin gene catalogue.</title>
        <authorList>
            <person name="Kono N."/>
            <person name="Nakamura H."/>
            <person name="Ohtoshi R."/>
            <person name="Moran D.A.P."/>
            <person name="Shinohara A."/>
            <person name="Yoshida Y."/>
            <person name="Fujiwara M."/>
            <person name="Mori M."/>
            <person name="Tomita M."/>
            <person name="Arakawa K."/>
        </authorList>
    </citation>
    <scope>NUCLEOTIDE SEQUENCE [LARGE SCALE GENOMIC DNA]</scope>
</reference>
<dbReference type="Gene3D" id="3.40.140.10">
    <property type="entry name" value="Cytidine Deaminase, domain 2"/>
    <property type="match status" value="1"/>
</dbReference>
<evidence type="ECO:0000256" key="4">
    <source>
        <dbReference type="ARBA" id="ARBA00022727"/>
    </source>
</evidence>
<feature type="compositionally biased region" description="Polar residues" evidence="12">
    <location>
        <begin position="20"/>
        <end position="38"/>
    </location>
</feature>
<dbReference type="FunFam" id="3.40.140.10:FF:000021">
    <property type="entry name" value="Deoxycytidylate deaminase"/>
    <property type="match status" value="1"/>
</dbReference>
<keyword evidence="3" id="KW-0479">Metal-binding</keyword>
<accession>A0A4Y2BMA3</accession>
<comment type="similarity">
    <text evidence="2">Belongs to the cytidine and deoxycytidylate deaminase family.</text>
</comment>
<protein>
    <recommendedName>
        <fullName evidence="11">Probable deoxycytidylate deaminase</fullName>
        <ecNumber evidence="8">3.5.4.12</ecNumber>
    </recommendedName>
    <alternativeName>
        <fullName evidence="9">dCMP deaminase</fullName>
    </alternativeName>
</protein>
<organism evidence="14 15">
    <name type="scientific">Araneus ventricosus</name>
    <name type="common">Orbweaver spider</name>
    <name type="synonym">Epeira ventricosa</name>
    <dbReference type="NCBI Taxonomy" id="182803"/>
    <lineage>
        <taxon>Eukaryota</taxon>
        <taxon>Metazoa</taxon>
        <taxon>Ecdysozoa</taxon>
        <taxon>Arthropoda</taxon>
        <taxon>Chelicerata</taxon>
        <taxon>Arachnida</taxon>
        <taxon>Araneae</taxon>
        <taxon>Araneomorphae</taxon>
        <taxon>Entelegynae</taxon>
        <taxon>Araneoidea</taxon>
        <taxon>Araneidae</taxon>
        <taxon>Araneus</taxon>
    </lineage>
</organism>
<comment type="caution">
    <text evidence="14">The sequence shown here is derived from an EMBL/GenBank/DDBJ whole genome shotgun (WGS) entry which is preliminary data.</text>
</comment>
<comment type="catalytic activity">
    <reaction evidence="10">
        <text>dCMP + H2O + H(+) = dUMP + NH4(+)</text>
        <dbReference type="Rhea" id="RHEA:22924"/>
        <dbReference type="ChEBI" id="CHEBI:15377"/>
        <dbReference type="ChEBI" id="CHEBI:15378"/>
        <dbReference type="ChEBI" id="CHEBI:28938"/>
        <dbReference type="ChEBI" id="CHEBI:57566"/>
        <dbReference type="ChEBI" id="CHEBI:246422"/>
        <dbReference type="EC" id="3.5.4.12"/>
    </reaction>
</comment>
<evidence type="ECO:0000256" key="3">
    <source>
        <dbReference type="ARBA" id="ARBA00022723"/>
    </source>
</evidence>
<dbReference type="InterPro" id="IPR035105">
    <property type="entry name" value="Deoxycytidylate_deaminase_dom"/>
</dbReference>
<evidence type="ECO:0000256" key="6">
    <source>
        <dbReference type="ARBA" id="ARBA00022833"/>
    </source>
</evidence>
<dbReference type="EMBL" id="BGPR01000087">
    <property type="protein sequence ID" value="GBL92535.1"/>
    <property type="molecule type" value="Genomic_DNA"/>
</dbReference>
<evidence type="ECO:0000256" key="1">
    <source>
        <dbReference type="ARBA" id="ARBA00001947"/>
    </source>
</evidence>
<dbReference type="PROSITE" id="PS00903">
    <property type="entry name" value="CYT_DCMP_DEAMINASES_1"/>
    <property type="match status" value="1"/>
</dbReference>
<evidence type="ECO:0000256" key="12">
    <source>
        <dbReference type="SAM" id="MobiDB-lite"/>
    </source>
</evidence>
<dbReference type="GO" id="GO:0008270">
    <property type="term" value="F:zinc ion binding"/>
    <property type="evidence" value="ECO:0007669"/>
    <property type="project" value="InterPro"/>
</dbReference>
<name>A0A4Y2BMA3_ARAVE</name>
<dbReference type="Proteomes" id="UP000499080">
    <property type="component" value="Unassembled WGS sequence"/>
</dbReference>
<evidence type="ECO:0000256" key="10">
    <source>
        <dbReference type="ARBA" id="ARBA00052978"/>
    </source>
</evidence>
<dbReference type="InterPro" id="IPR002125">
    <property type="entry name" value="CMP_dCMP_dom"/>
</dbReference>
<evidence type="ECO:0000256" key="7">
    <source>
        <dbReference type="ARBA" id="ARBA00037036"/>
    </source>
</evidence>
<comment type="function">
    <text evidence="7">Supplies the nucleotide substrate for thymidylate synthetase.</text>
</comment>
<dbReference type="PROSITE" id="PS51747">
    <property type="entry name" value="CYT_DCMP_DEAMINASES_2"/>
    <property type="match status" value="1"/>
</dbReference>
<feature type="compositionally biased region" description="Polar residues" evidence="12">
    <location>
        <begin position="1"/>
        <end position="10"/>
    </location>
</feature>
<gene>
    <name evidence="14" type="primary">Dctd</name>
    <name evidence="14" type="ORF">AVEN_123730_1</name>
</gene>
<dbReference type="GO" id="GO:0005737">
    <property type="term" value="C:cytoplasm"/>
    <property type="evidence" value="ECO:0007669"/>
    <property type="project" value="TreeGrafter"/>
</dbReference>
<evidence type="ECO:0000256" key="11">
    <source>
        <dbReference type="ARBA" id="ARBA00071625"/>
    </source>
</evidence>
<proteinExistence type="inferred from homology"/>
<dbReference type="Pfam" id="PF00383">
    <property type="entry name" value="dCMP_cyt_deam_1"/>
    <property type="match status" value="1"/>
</dbReference>
<dbReference type="SUPFAM" id="SSF53927">
    <property type="entry name" value="Cytidine deaminase-like"/>
    <property type="match status" value="1"/>
</dbReference>
<dbReference type="OrthoDB" id="6710946at2759"/>